<dbReference type="SUPFAM" id="SSF51905">
    <property type="entry name" value="FAD/NAD(P)-binding domain"/>
    <property type="match status" value="1"/>
</dbReference>
<keyword evidence="5" id="KW-0274">FAD</keyword>
<dbReference type="InterPro" id="IPR036188">
    <property type="entry name" value="FAD/NAD-bd_sf"/>
</dbReference>
<keyword evidence="8" id="KW-1185">Reference proteome</keyword>
<gene>
    <name evidence="7" type="ORF">BJY01DRAFT_229552</name>
</gene>
<reference evidence="7 8" key="1">
    <citation type="submission" date="2024-07" db="EMBL/GenBank/DDBJ databases">
        <title>Section-level genome sequencing and comparative genomics of Aspergillus sections Usti and Cavernicolus.</title>
        <authorList>
            <consortium name="Lawrence Berkeley National Laboratory"/>
            <person name="Nybo J.L."/>
            <person name="Vesth T.C."/>
            <person name="Theobald S."/>
            <person name="Frisvad J.C."/>
            <person name="Larsen T.O."/>
            <person name="Kjaerboelling I."/>
            <person name="Rothschild-Mancinelli K."/>
            <person name="Lyhne E.K."/>
            <person name="Kogle M.E."/>
            <person name="Barry K."/>
            <person name="Clum A."/>
            <person name="Na H."/>
            <person name="Ledsgaard L."/>
            <person name="Lin J."/>
            <person name="Lipzen A."/>
            <person name="Kuo A."/>
            <person name="Riley R."/>
            <person name="Mondo S."/>
            <person name="Labutti K."/>
            <person name="Haridas S."/>
            <person name="Pangalinan J."/>
            <person name="Salamov A.A."/>
            <person name="Simmons B.A."/>
            <person name="Magnuson J.K."/>
            <person name="Chen J."/>
            <person name="Drula E."/>
            <person name="Henrissat B."/>
            <person name="Wiebenga A."/>
            <person name="Lubbers R.J."/>
            <person name="Gomes A.C."/>
            <person name="Makela M.R."/>
            <person name="Stajich J."/>
            <person name="Grigoriev I.V."/>
            <person name="Mortensen U.H."/>
            <person name="De Vries R.P."/>
            <person name="Baker S.E."/>
            <person name="Andersen M.R."/>
        </authorList>
    </citation>
    <scope>NUCLEOTIDE SEQUENCE [LARGE SCALE GENOMIC DNA]</scope>
    <source>
        <strain evidence="7 8">CBS 123904</strain>
    </source>
</reference>
<dbReference type="PANTHER" id="PTHR43563:SF1">
    <property type="entry name" value="AMINE OXIDASE [FLAVIN-CONTAINING] B"/>
    <property type="match status" value="1"/>
</dbReference>
<evidence type="ECO:0000259" key="6">
    <source>
        <dbReference type="Pfam" id="PF01593"/>
    </source>
</evidence>
<evidence type="ECO:0000313" key="8">
    <source>
        <dbReference type="Proteomes" id="UP001610446"/>
    </source>
</evidence>
<dbReference type="Gene3D" id="3.50.50.60">
    <property type="entry name" value="FAD/NAD(P)-binding domain"/>
    <property type="match status" value="1"/>
</dbReference>
<dbReference type="SUPFAM" id="SSF54373">
    <property type="entry name" value="FAD-linked reductases, C-terminal domain"/>
    <property type="match status" value="1"/>
</dbReference>
<dbReference type="InterPro" id="IPR001613">
    <property type="entry name" value="Flavin_amine_oxidase"/>
</dbReference>
<sequence>MARDNRAQVIVIGAGLSGLTAASELNCQGIDVIVLEASSNVGGRVNSATTKLGSHLDLGGQWIGHGHHRITALVDKARGTTYQTFSRGLPTIVREGRTVSLFHPSVLLATICLTFLELASRMYVPRGWITLSVDKAIETFAPLEIARQLLRLLVAVSSTADLSIYSVYSFAKSIPLSGGLLTMLRTQGGAQDRLVVESMAIVTSRLASELPRKVLTDMPVTSVSQNYRNEVTVRTASGELFHARKVIITVPPPMLKSITFDPPMPPERIALQENTRMGVVYKAIAAFEQPFWREGLGGEFLVLDDPACGVFDSSSPGGPGHLCFLVAGAPARQLDTLDSNVRREMLLSRLAPLLGHRVLQPVDWHEKAWHLDEFCGGGYVAYPIVGTRDGMLPMPHKPIKNLHWAGTETAQEHPGYLEGAIQSGERAAYEVTCALRGAHADNQEENI</sequence>
<keyword evidence="5" id="KW-0285">Flavoprotein</keyword>
<dbReference type="EC" id="1.4.3.-" evidence="5"/>
<dbReference type="PANTHER" id="PTHR43563">
    <property type="entry name" value="AMINE OXIDASE"/>
    <property type="match status" value="1"/>
</dbReference>
<evidence type="ECO:0000256" key="5">
    <source>
        <dbReference type="RuleBase" id="RU362067"/>
    </source>
</evidence>
<protein>
    <recommendedName>
        <fullName evidence="5">Amine oxidase</fullName>
        <ecNumber evidence="5">1.4.3.-</ecNumber>
    </recommendedName>
</protein>
<dbReference type="InterPro" id="IPR050703">
    <property type="entry name" value="Flavin_MAO"/>
</dbReference>
<comment type="catalytic activity">
    <reaction evidence="4">
        <text>a secondary aliphatic amine + O2 + H2O = a primary amine + an aldehyde + H2O2</text>
        <dbReference type="Rhea" id="RHEA:26414"/>
        <dbReference type="ChEBI" id="CHEBI:15377"/>
        <dbReference type="ChEBI" id="CHEBI:15379"/>
        <dbReference type="ChEBI" id="CHEBI:16240"/>
        <dbReference type="ChEBI" id="CHEBI:17478"/>
        <dbReference type="ChEBI" id="CHEBI:58855"/>
        <dbReference type="ChEBI" id="CHEBI:65296"/>
        <dbReference type="EC" id="1.4.3.4"/>
    </reaction>
</comment>
<dbReference type="Proteomes" id="UP001610446">
    <property type="component" value="Unassembled WGS sequence"/>
</dbReference>
<feature type="domain" description="Amine oxidase" evidence="6">
    <location>
        <begin position="16"/>
        <end position="431"/>
    </location>
</feature>
<evidence type="ECO:0000256" key="4">
    <source>
        <dbReference type="ARBA" id="ARBA00048448"/>
    </source>
</evidence>
<dbReference type="PRINTS" id="PR00757">
    <property type="entry name" value="AMINEOXDASEF"/>
</dbReference>
<dbReference type="Pfam" id="PF01593">
    <property type="entry name" value="Amino_oxidase"/>
    <property type="match status" value="1"/>
</dbReference>
<dbReference type="EMBL" id="JBFXLU010000425">
    <property type="protein sequence ID" value="KAL2826763.1"/>
    <property type="molecule type" value="Genomic_DNA"/>
</dbReference>
<accession>A0ABR4IG70</accession>
<evidence type="ECO:0000313" key="7">
    <source>
        <dbReference type="EMBL" id="KAL2826763.1"/>
    </source>
</evidence>
<keyword evidence="3 5" id="KW-0560">Oxidoreductase</keyword>
<evidence type="ECO:0000256" key="2">
    <source>
        <dbReference type="ARBA" id="ARBA00005995"/>
    </source>
</evidence>
<proteinExistence type="inferred from homology"/>
<dbReference type="InterPro" id="IPR002937">
    <property type="entry name" value="Amino_oxidase"/>
</dbReference>
<comment type="caution">
    <text evidence="7">The sequence shown here is derived from an EMBL/GenBank/DDBJ whole genome shotgun (WGS) entry which is preliminary data.</text>
</comment>
<comment type="cofactor">
    <cofactor evidence="1 5">
        <name>FAD</name>
        <dbReference type="ChEBI" id="CHEBI:57692"/>
    </cofactor>
</comment>
<evidence type="ECO:0000256" key="1">
    <source>
        <dbReference type="ARBA" id="ARBA00001974"/>
    </source>
</evidence>
<evidence type="ECO:0000256" key="3">
    <source>
        <dbReference type="ARBA" id="ARBA00023002"/>
    </source>
</evidence>
<name>A0ABR4IG70_9EURO</name>
<organism evidence="7 8">
    <name type="scientific">Aspergillus pseudoustus</name>
    <dbReference type="NCBI Taxonomy" id="1810923"/>
    <lineage>
        <taxon>Eukaryota</taxon>
        <taxon>Fungi</taxon>
        <taxon>Dikarya</taxon>
        <taxon>Ascomycota</taxon>
        <taxon>Pezizomycotina</taxon>
        <taxon>Eurotiomycetes</taxon>
        <taxon>Eurotiomycetidae</taxon>
        <taxon>Eurotiales</taxon>
        <taxon>Aspergillaceae</taxon>
        <taxon>Aspergillus</taxon>
        <taxon>Aspergillus subgen. Nidulantes</taxon>
    </lineage>
</organism>
<comment type="similarity">
    <text evidence="2 5">Belongs to the flavin monoamine oxidase family.</text>
</comment>